<dbReference type="Pfam" id="PF01154">
    <property type="entry name" value="HMG_CoA_synt_N"/>
    <property type="match status" value="1"/>
</dbReference>
<evidence type="ECO:0000259" key="4">
    <source>
        <dbReference type="Pfam" id="PF08540"/>
    </source>
</evidence>
<dbReference type="EMBL" id="HBGW01033687">
    <property type="protein sequence ID" value="CAD9556500.1"/>
    <property type="molecule type" value="Transcribed_RNA"/>
</dbReference>
<dbReference type="AlphaFoldDB" id="A0A7S2NRK3"/>
<keyword evidence="2" id="KW-0808">Transferase</keyword>
<dbReference type="GO" id="GO:0010142">
    <property type="term" value="P:farnesyl diphosphate biosynthetic process, mevalonate pathway"/>
    <property type="evidence" value="ECO:0007669"/>
    <property type="project" value="InterPro"/>
</dbReference>
<gene>
    <name evidence="5" type="ORF">BRAN1462_LOCUS21263</name>
</gene>
<dbReference type="InterPro" id="IPR016039">
    <property type="entry name" value="Thiolase-like"/>
</dbReference>
<sequence>MGGPNRQRNVGVHTIEIYHPQFYIKQIEMEEWDSRPDRYGPSVIGKYTKGIGMIEGRFPTDDEDPVSFSMTVTHRLIDRMQRVGFNMTGQYAPDGQTINAWNAFGRLDIGSESLIDRSKSMKSYVMDLFERYGDEANVEGVDMYNACYGGQAAGLAVVNWVESDRWDGRYGLAIATDISEAHSAAFFTVGAACTGTLFFPEAPVAHHSHRSSAILHRLDFFKPVGWKSMAPLVDGKYSIDAYMTCIELCYATLRKKLNDRPVFQVSDYNVFHTGGGYHVVKKAFERMCRADDPNSSYEQKQQLVQDRLIPSVHLLKIIGPCHTVSSFLNMSSVIMSQWEKALGKVLIVFTYGSGCAASMYQLRFDDLAWMEPLNAWKVGFYRNAIHMPPWTQIHDVYIDTWMKFDYKPHGREAFSIDPFKYELDAYYLMEIDKWGRRFYHRGGAIAPDLDKQYRLRADQAEGRPKRNTWRYVKNKPAPKEKVLEDEWKQAEYDMVYDPADYEEEQLVDERMAKTNPNHKIVTVEIASTRPAIDAVDHDAQPHTYQIVGSWSNYKEAEDMYEEDGLFQYTVTVGENGWEDFYLLQDNQEDKKIFPAAERSWKALPCVGPHRGGDKLKKWRIDARDVDGNIEEDIGRPGDQYLVVFQWKPGSLKNLEWDKLEGERGDFRRGAYHIAGSWNC</sequence>
<feature type="domain" description="Hydroxymethylglutaryl-coenzyme A synthase N-terminal" evidence="3">
    <location>
        <begin position="7"/>
        <end position="203"/>
    </location>
</feature>
<evidence type="ECO:0000256" key="2">
    <source>
        <dbReference type="ARBA" id="ARBA00022679"/>
    </source>
</evidence>
<dbReference type="GO" id="GO:0006084">
    <property type="term" value="P:acetyl-CoA metabolic process"/>
    <property type="evidence" value="ECO:0007669"/>
    <property type="project" value="InterPro"/>
</dbReference>
<dbReference type="Pfam" id="PF08540">
    <property type="entry name" value="HMG_CoA_synt_C"/>
    <property type="match status" value="1"/>
</dbReference>
<name>A0A7S2NRK3_9DINO</name>
<dbReference type="SUPFAM" id="SSF53901">
    <property type="entry name" value="Thiolase-like"/>
    <property type="match status" value="2"/>
</dbReference>
<dbReference type="InterPro" id="IPR013746">
    <property type="entry name" value="HMG_CoA_synt_C_dom"/>
</dbReference>
<organism evidence="5">
    <name type="scientific">Zooxanthella nutricula</name>
    <dbReference type="NCBI Taxonomy" id="1333877"/>
    <lineage>
        <taxon>Eukaryota</taxon>
        <taxon>Sar</taxon>
        <taxon>Alveolata</taxon>
        <taxon>Dinophyceae</taxon>
        <taxon>Peridiniales</taxon>
        <taxon>Peridiniales incertae sedis</taxon>
        <taxon>Zooxanthella</taxon>
    </lineage>
</organism>
<protein>
    <recommendedName>
        <fullName evidence="6">Hydroxymethylglutaryl-coenzyme A synthase C-terminal domain-containing protein</fullName>
    </recommendedName>
</protein>
<evidence type="ECO:0000256" key="1">
    <source>
        <dbReference type="ARBA" id="ARBA00007061"/>
    </source>
</evidence>
<proteinExistence type="inferred from homology"/>
<dbReference type="CDD" id="cd00827">
    <property type="entry name" value="init_cond_enzymes"/>
    <property type="match status" value="1"/>
</dbReference>
<comment type="similarity">
    <text evidence="1">Belongs to the thiolase-like superfamily. HMG-CoA synthase family.</text>
</comment>
<reference evidence="5" key="1">
    <citation type="submission" date="2021-01" db="EMBL/GenBank/DDBJ databases">
        <authorList>
            <person name="Corre E."/>
            <person name="Pelletier E."/>
            <person name="Niang G."/>
            <person name="Scheremetjew M."/>
            <person name="Finn R."/>
            <person name="Kale V."/>
            <person name="Holt S."/>
            <person name="Cochrane G."/>
            <person name="Meng A."/>
            <person name="Brown T."/>
            <person name="Cohen L."/>
        </authorList>
    </citation>
    <scope>NUCLEOTIDE SEQUENCE</scope>
    <source>
        <strain evidence="5">RCC3387</strain>
    </source>
</reference>
<accession>A0A7S2NRK3</accession>
<dbReference type="InterPro" id="IPR013528">
    <property type="entry name" value="HMG_CoA_synth_N"/>
</dbReference>
<dbReference type="Gene3D" id="3.40.47.10">
    <property type="match status" value="1"/>
</dbReference>
<evidence type="ECO:0000313" key="5">
    <source>
        <dbReference type="EMBL" id="CAD9556500.1"/>
    </source>
</evidence>
<dbReference type="PANTHER" id="PTHR43323">
    <property type="entry name" value="3-HYDROXY-3-METHYLGLUTARYL COENZYME A SYNTHASE"/>
    <property type="match status" value="1"/>
</dbReference>
<evidence type="ECO:0008006" key="6">
    <source>
        <dbReference type="Google" id="ProtNLM"/>
    </source>
</evidence>
<dbReference type="GO" id="GO:0004421">
    <property type="term" value="F:hydroxymethylglutaryl-CoA synthase activity"/>
    <property type="evidence" value="ECO:0007669"/>
    <property type="project" value="InterPro"/>
</dbReference>
<evidence type="ECO:0000259" key="3">
    <source>
        <dbReference type="Pfam" id="PF01154"/>
    </source>
</evidence>
<feature type="domain" description="Hydroxymethylglutaryl-coenzyme A synthase C-terminal" evidence="4">
    <location>
        <begin position="208"/>
        <end position="306"/>
    </location>
</feature>
<dbReference type="PANTHER" id="PTHR43323:SF2">
    <property type="entry name" value="HYDROXYMETHYLGLUTARYL-COA SYNTHASE"/>
    <property type="match status" value="1"/>
</dbReference>